<protein>
    <recommendedName>
        <fullName evidence="3">MORN repeat variant</fullName>
    </recommendedName>
</protein>
<proteinExistence type="predicted"/>
<evidence type="ECO:0000313" key="1">
    <source>
        <dbReference type="EMBL" id="WPU63696.1"/>
    </source>
</evidence>
<sequence length="256" mass="29694">MGMLDRIKRRQLDGFKEFVINMETTGSTTRGQIFTAGVLEDPIFMSYVMKNIRTFKDFMELPSDDIDSVLTAQEQTLTIFAKCLWGSEESKIMEMESIIPRLMSRLKDELSYIKELTPQEVDAAKYYILKATRKLQMEEKINGFNWKFPPQDVFYPKQWKDGPGKIMFENGVLAAEGVYSKNKRIGSWRHNYDTGSILAEGDYLDGFKAGVWVFYYSNGQIKAQGKYKDDLKNGLWKEFDRNGHLTEIQYKEGVKV</sequence>
<dbReference type="PANTHER" id="PTHR33706:SF1">
    <property type="entry name" value="TPR REPEAT PROTEIN"/>
    <property type="match status" value="1"/>
</dbReference>
<evidence type="ECO:0000313" key="2">
    <source>
        <dbReference type="Proteomes" id="UP001324634"/>
    </source>
</evidence>
<gene>
    <name evidence="1" type="ORF">SOO65_13455</name>
</gene>
<dbReference type="AlphaFoldDB" id="A0AAX4HKC3"/>
<dbReference type="SUPFAM" id="SSF82185">
    <property type="entry name" value="Histone H3 K4-specific methyltransferase SET7/9 N-terminal domain"/>
    <property type="match status" value="1"/>
</dbReference>
<dbReference type="PANTHER" id="PTHR33706">
    <property type="entry name" value="MORN VARIANT REPEAT PROTEIN"/>
    <property type="match status" value="1"/>
</dbReference>
<accession>A0AAX4HKC3</accession>
<name>A0AAX4HKC3_9BACT</name>
<dbReference type="Proteomes" id="UP001324634">
    <property type="component" value="Chromosome"/>
</dbReference>
<dbReference type="Pfam" id="PF07661">
    <property type="entry name" value="MORN_2"/>
    <property type="match status" value="2"/>
</dbReference>
<dbReference type="Gene3D" id="2.20.110.10">
    <property type="entry name" value="Histone H3 K4-specific methyltransferase SET7/9 N-terminal domain"/>
    <property type="match status" value="2"/>
</dbReference>
<dbReference type="EMBL" id="CP139487">
    <property type="protein sequence ID" value="WPU63696.1"/>
    <property type="molecule type" value="Genomic_DNA"/>
</dbReference>
<dbReference type="RefSeq" id="WP_321390873.1">
    <property type="nucleotide sequence ID" value="NZ_CP139487.1"/>
</dbReference>
<dbReference type="Gene3D" id="1.10.220.30">
    <property type="match status" value="1"/>
</dbReference>
<dbReference type="InterPro" id="IPR011652">
    <property type="entry name" value="MORN_2"/>
</dbReference>
<reference evidence="1 2" key="1">
    <citation type="submission" date="2023-11" db="EMBL/GenBank/DDBJ databases">
        <title>Peredibacter starrii A3.12.</title>
        <authorList>
            <person name="Mitchell R.J."/>
        </authorList>
    </citation>
    <scope>NUCLEOTIDE SEQUENCE [LARGE SCALE GENOMIC DNA]</scope>
    <source>
        <strain evidence="1 2">A3.12</strain>
    </source>
</reference>
<organism evidence="1 2">
    <name type="scientific">Peredibacter starrii</name>
    <dbReference type="NCBI Taxonomy" id="28202"/>
    <lineage>
        <taxon>Bacteria</taxon>
        <taxon>Pseudomonadati</taxon>
        <taxon>Bdellovibrionota</taxon>
        <taxon>Bacteriovoracia</taxon>
        <taxon>Bacteriovoracales</taxon>
        <taxon>Bacteriovoracaceae</taxon>
        <taxon>Peredibacter</taxon>
    </lineage>
</organism>
<dbReference type="KEGG" id="psti:SOO65_13455"/>
<keyword evidence="2" id="KW-1185">Reference proteome</keyword>
<evidence type="ECO:0008006" key="3">
    <source>
        <dbReference type="Google" id="ProtNLM"/>
    </source>
</evidence>